<reference evidence="2" key="1">
    <citation type="journal article" date="2020" name="Nature">
        <title>Giant virus diversity and host interactions through global metagenomics.</title>
        <authorList>
            <person name="Schulz F."/>
            <person name="Roux S."/>
            <person name="Paez-Espino D."/>
            <person name="Jungbluth S."/>
            <person name="Walsh D.A."/>
            <person name="Denef V.J."/>
            <person name="McMahon K.D."/>
            <person name="Konstantinidis K.T."/>
            <person name="Eloe-Fadrosh E.A."/>
            <person name="Kyrpides N.C."/>
            <person name="Woyke T."/>
        </authorList>
    </citation>
    <scope>NUCLEOTIDE SEQUENCE</scope>
    <source>
        <strain evidence="2">GVMAG-M-3300023179-116</strain>
    </source>
</reference>
<evidence type="ECO:0000256" key="1">
    <source>
        <dbReference type="SAM" id="Phobius"/>
    </source>
</evidence>
<sequence>MNEFSSLFKKENMGQLILSILFVIYLIMGYNTPMSLAELVDTPVGKIAVIIVALCILSTSNPILGILALFVAYELIRRSNIALRGGDLKNYIPSESKKSDQYSAFNQNEFPYTLEQEMVGKMTIHNNNINTSFNNNTSSFKPIMDNTHNASMLNVYNN</sequence>
<accession>A0A6C0E2Q3</accession>
<keyword evidence="1" id="KW-0472">Membrane</keyword>
<keyword evidence="1" id="KW-0812">Transmembrane</keyword>
<organism evidence="2">
    <name type="scientific">viral metagenome</name>
    <dbReference type="NCBI Taxonomy" id="1070528"/>
    <lineage>
        <taxon>unclassified sequences</taxon>
        <taxon>metagenomes</taxon>
        <taxon>organismal metagenomes</taxon>
    </lineage>
</organism>
<feature type="transmembrane region" description="Helical" evidence="1">
    <location>
        <begin position="12"/>
        <end position="30"/>
    </location>
</feature>
<evidence type="ECO:0000313" key="2">
    <source>
        <dbReference type="EMBL" id="QHT23324.1"/>
    </source>
</evidence>
<dbReference type="AlphaFoldDB" id="A0A6C0E2Q3"/>
<dbReference type="EMBL" id="MN739730">
    <property type="protein sequence ID" value="QHT23324.1"/>
    <property type="molecule type" value="Genomic_DNA"/>
</dbReference>
<keyword evidence="1" id="KW-1133">Transmembrane helix</keyword>
<name>A0A6C0E2Q3_9ZZZZ</name>
<feature type="transmembrane region" description="Helical" evidence="1">
    <location>
        <begin position="50"/>
        <end position="76"/>
    </location>
</feature>
<proteinExistence type="predicted"/>
<protein>
    <submittedName>
        <fullName evidence="2">Uncharacterized protein</fullName>
    </submittedName>
</protein>